<keyword evidence="3" id="KW-1185">Reference proteome</keyword>
<evidence type="ECO:0000313" key="1">
    <source>
        <dbReference type="EMBL" id="CNK88991.1"/>
    </source>
</evidence>
<dbReference type="EMBL" id="CQEJ01000006">
    <property type="protein sequence ID" value="CNK88991.1"/>
    <property type="molecule type" value="Genomic_DNA"/>
</dbReference>
<dbReference type="OrthoDB" id="5589141at2"/>
<evidence type="ECO:0000313" key="4">
    <source>
        <dbReference type="Proteomes" id="UP000041595"/>
    </source>
</evidence>
<dbReference type="eggNOG" id="ENOG50332CD">
    <property type="taxonomic scope" value="Bacteria"/>
</dbReference>
<dbReference type="Proteomes" id="UP000038647">
    <property type="component" value="Unassembled WGS sequence"/>
</dbReference>
<sequence length="63" mass="7290">MMNLECVPISIYCKEIEESIEAVNKRAQRGVWKEGVQVLKIEGVKERWIDLVEAAKWARSSKI</sequence>
<protein>
    <recommendedName>
        <fullName evidence="5">Excisionase</fullName>
    </recommendedName>
</protein>
<organism evidence="1 4">
    <name type="scientific">Yersinia aldovae</name>
    <dbReference type="NCBI Taxonomy" id="29483"/>
    <lineage>
        <taxon>Bacteria</taxon>
        <taxon>Pseudomonadati</taxon>
        <taxon>Pseudomonadota</taxon>
        <taxon>Gammaproteobacteria</taxon>
        <taxon>Enterobacterales</taxon>
        <taxon>Yersiniaceae</taxon>
        <taxon>Yersinia</taxon>
    </lineage>
</organism>
<gene>
    <name evidence="1" type="ORF">ERS137965_01373</name>
    <name evidence="2" type="ORF">ERS137966_02887</name>
</gene>
<evidence type="ECO:0000313" key="3">
    <source>
        <dbReference type="Proteomes" id="UP000038647"/>
    </source>
</evidence>
<dbReference type="RefSeq" id="WP_004704486.1">
    <property type="nucleotide sequence ID" value="NZ_CABHPY010000158.1"/>
</dbReference>
<reference evidence="2 3" key="1">
    <citation type="submission" date="2015-03" db="EMBL/GenBank/DDBJ databases">
        <authorList>
            <consortium name="Pathogen Informatics"/>
            <person name="Murphy D."/>
        </authorList>
    </citation>
    <scope>NUCLEOTIDE SEQUENCE [LARGE SCALE GENOMIC DNA]</scope>
    <source>
        <strain evidence="2 3">IP08791</strain>
    </source>
</reference>
<dbReference type="Proteomes" id="UP000041595">
    <property type="component" value="Unassembled WGS sequence"/>
</dbReference>
<dbReference type="EMBL" id="CQEH01000013">
    <property type="protein sequence ID" value="CNL32113.1"/>
    <property type="molecule type" value="Genomic_DNA"/>
</dbReference>
<evidence type="ECO:0008006" key="5">
    <source>
        <dbReference type="Google" id="ProtNLM"/>
    </source>
</evidence>
<dbReference type="AlphaFoldDB" id="A0A0T9TKX1"/>
<name>A0A0T9TKX1_YERAL</name>
<proteinExistence type="predicted"/>
<accession>A0A0T9TKX1</accession>
<reference evidence="1 4" key="2">
    <citation type="submission" date="2015-03" db="EMBL/GenBank/DDBJ databases">
        <authorList>
            <person name="Murphy D."/>
        </authorList>
    </citation>
    <scope>NUCLEOTIDE SEQUENCE [LARGE SCALE GENOMIC DNA]</scope>
    <source>
        <strain evidence="1 4">IP06005</strain>
    </source>
</reference>
<evidence type="ECO:0000313" key="2">
    <source>
        <dbReference type="EMBL" id="CNL32113.1"/>
    </source>
</evidence>